<gene>
    <name evidence="2" type="ORF">HMN09_00261900</name>
</gene>
<evidence type="ECO:0000313" key="3">
    <source>
        <dbReference type="Proteomes" id="UP000613580"/>
    </source>
</evidence>
<keyword evidence="3" id="KW-1185">Reference proteome</keyword>
<dbReference type="OrthoDB" id="3247418at2759"/>
<protein>
    <submittedName>
        <fullName evidence="2">Uncharacterized protein</fullName>
    </submittedName>
</protein>
<comment type="caution">
    <text evidence="2">The sequence shown here is derived from an EMBL/GenBank/DDBJ whole genome shotgun (WGS) entry which is preliminary data.</text>
</comment>
<dbReference type="Proteomes" id="UP000613580">
    <property type="component" value="Unassembled WGS sequence"/>
</dbReference>
<organism evidence="2 3">
    <name type="scientific">Mycena chlorophos</name>
    <name type="common">Agaric fungus</name>
    <name type="synonym">Agaricus chlorophos</name>
    <dbReference type="NCBI Taxonomy" id="658473"/>
    <lineage>
        <taxon>Eukaryota</taxon>
        <taxon>Fungi</taxon>
        <taxon>Dikarya</taxon>
        <taxon>Basidiomycota</taxon>
        <taxon>Agaricomycotina</taxon>
        <taxon>Agaricomycetes</taxon>
        <taxon>Agaricomycetidae</taxon>
        <taxon>Agaricales</taxon>
        <taxon>Marasmiineae</taxon>
        <taxon>Mycenaceae</taxon>
        <taxon>Mycena</taxon>
    </lineage>
</organism>
<feature type="region of interest" description="Disordered" evidence="1">
    <location>
        <begin position="1"/>
        <end position="30"/>
    </location>
</feature>
<accession>A0A8H6WHV7</accession>
<sequence>MAAVATRWRRGMLPSMPPPSRKRGVNSREQQLAEEQALAAAAATFLGVVLDDEGFDPRSQQHSKLFSSGDEFQSSASKVPVEMPTLSHAEGIATLATAASATARHARPIPVERPAVATKSQMREEALSHLLARLDIALDDLDFGGDVLATDVDVERRAAQLKSAGSLLEEAREILERTKSAQRARSPEIVRLWQAAMDKAVELDNQITCIGAFMWNGEEDSEDGGDGDKPGQVYNTENYFQNPVSAYNAITQVVILLAAVANIIIGVGTDPCNFLLDTVILLIRGAMSLSLRPNEEFDAQQEQVLSEMPLTLDSAMRALKLDPKTTIYAACPACHHTHPPKGTHRLTGDGVYPMRCRNRVFVDKKGPAVVCDTLLVEKRHGKLRPIKPFVYHNLKDYLASTLSDPDIVAECNAACDQAWTAVRDATEKGNSKMSAEFSPEHIKKIRTVQAKLVQALADEEDDGEEEGIVEEVVIENDANKPTPKGNSGAISEREIEDQLALGNLRALRWVAHSLDLDLTGVTKRADYARILMVWRRTMPRKSNNENVRPKAINTDQLKFIQRVIANTATPSWVNGVPSNYGESSAGTIKADEWRVLSTIYLPIALVLLWGTGEEEDPRLRGMLDHSMALFSAVILVCRHVITEDRVAAYRHHLKETG</sequence>
<feature type="compositionally biased region" description="Polar residues" evidence="1">
    <location>
        <begin position="59"/>
        <end position="77"/>
    </location>
</feature>
<feature type="region of interest" description="Disordered" evidence="1">
    <location>
        <begin position="59"/>
        <end position="78"/>
    </location>
</feature>
<name>A0A8H6WHV7_MYCCL</name>
<dbReference type="AlphaFoldDB" id="A0A8H6WHV7"/>
<evidence type="ECO:0000256" key="1">
    <source>
        <dbReference type="SAM" id="MobiDB-lite"/>
    </source>
</evidence>
<dbReference type="EMBL" id="JACAZE010000003">
    <property type="protein sequence ID" value="KAF7319244.1"/>
    <property type="molecule type" value="Genomic_DNA"/>
</dbReference>
<proteinExistence type="predicted"/>
<evidence type="ECO:0000313" key="2">
    <source>
        <dbReference type="EMBL" id="KAF7319244.1"/>
    </source>
</evidence>
<reference evidence="2" key="1">
    <citation type="submission" date="2020-05" db="EMBL/GenBank/DDBJ databases">
        <title>Mycena genomes resolve the evolution of fungal bioluminescence.</title>
        <authorList>
            <person name="Tsai I.J."/>
        </authorList>
    </citation>
    <scope>NUCLEOTIDE SEQUENCE</scope>
    <source>
        <strain evidence="2">110903Hualien_Pintung</strain>
    </source>
</reference>